<keyword evidence="2" id="KW-0812">Transmembrane</keyword>
<dbReference type="Pfam" id="PF11298">
    <property type="entry name" value="DUF3099"/>
    <property type="match status" value="1"/>
</dbReference>
<dbReference type="AlphaFoldDB" id="A0A6P0HJE4"/>
<protein>
    <submittedName>
        <fullName evidence="3">DUF3099 domain-containing protein</fullName>
    </submittedName>
</protein>
<organism evidence="3 4">
    <name type="scientific">Nocardioides zeae</name>
    <dbReference type="NCBI Taxonomy" id="1457234"/>
    <lineage>
        <taxon>Bacteria</taxon>
        <taxon>Bacillati</taxon>
        <taxon>Actinomycetota</taxon>
        <taxon>Actinomycetes</taxon>
        <taxon>Propionibacteriales</taxon>
        <taxon>Nocardioidaceae</taxon>
        <taxon>Nocardioides</taxon>
    </lineage>
</organism>
<name>A0A6P0HJE4_9ACTN</name>
<reference evidence="3 4" key="1">
    <citation type="journal article" date="2014" name="Int. J. Syst. Evol. Microbiol.">
        <title>Nocardioides zeae sp. nov., isolated from the stem of Zea mays.</title>
        <authorList>
            <person name="Glaeser S.P."/>
            <person name="McInroy J.A."/>
            <person name="Busse H.J."/>
            <person name="Kampfer P."/>
        </authorList>
    </citation>
    <scope>NUCLEOTIDE SEQUENCE [LARGE SCALE GENOMIC DNA]</scope>
    <source>
        <strain evidence="3 4">JCM 30728</strain>
    </source>
</reference>
<evidence type="ECO:0000256" key="1">
    <source>
        <dbReference type="SAM" id="MobiDB-lite"/>
    </source>
</evidence>
<sequence>MPSLRRTSSRDEPVRITTAQTAPDESLDSRQRRYIFAMAVRTLCVVGAYAVGPGWLRWVLLSGAVFLPWFAVVAANVTTQRSDGFEVEAVDAPALPAGGQAIHIEAGDWETREERDPA</sequence>
<dbReference type="EMBL" id="JAAGXA010000005">
    <property type="protein sequence ID" value="NEN78357.1"/>
    <property type="molecule type" value="Genomic_DNA"/>
</dbReference>
<dbReference type="RefSeq" id="WP_163771901.1">
    <property type="nucleotide sequence ID" value="NZ_JAAGXA010000005.1"/>
</dbReference>
<evidence type="ECO:0000313" key="3">
    <source>
        <dbReference type="EMBL" id="NEN78357.1"/>
    </source>
</evidence>
<keyword evidence="2" id="KW-1133">Transmembrane helix</keyword>
<feature type="transmembrane region" description="Helical" evidence="2">
    <location>
        <begin position="34"/>
        <end position="52"/>
    </location>
</feature>
<keyword evidence="4" id="KW-1185">Reference proteome</keyword>
<proteinExistence type="predicted"/>
<accession>A0A6P0HJE4</accession>
<feature type="region of interest" description="Disordered" evidence="1">
    <location>
        <begin position="1"/>
        <end position="24"/>
    </location>
</feature>
<gene>
    <name evidence="3" type="ORF">G3T38_08705</name>
</gene>
<keyword evidence="2" id="KW-0472">Membrane</keyword>
<comment type="caution">
    <text evidence="3">The sequence shown here is derived from an EMBL/GenBank/DDBJ whole genome shotgun (WGS) entry which is preliminary data.</text>
</comment>
<evidence type="ECO:0000313" key="4">
    <source>
        <dbReference type="Proteomes" id="UP000468687"/>
    </source>
</evidence>
<dbReference type="InterPro" id="IPR021449">
    <property type="entry name" value="DUF3099"/>
</dbReference>
<evidence type="ECO:0000256" key="2">
    <source>
        <dbReference type="SAM" id="Phobius"/>
    </source>
</evidence>
<feature type="transmembrane region" description="Helical" evidence="2">
    <location>
        <begin position="58"/>
        <end position="77"/>
    </location>
</feature>
<dbReference type="Proteomes" id="UP000468687">
    <property type="component" value="Unassembled WGS sequence"/>
</dbReference>